<keyword evidence="3" id="KW-1185">Reference proteome</keyword>
<dbReference type="AlphaFoldDB" id="T1IEJ0"/>
<reference evidence="2" key="1">
    <citation type="submission" date="2015-05" db="UniProtKB">
        <authorList>
            <consortium name="EnsemblMetazoa"/>
        </authorList>
    </citation>
    <scope>IDENTIFICATION</scope>
</reference>
<dbReference type="InParanoid" id="T1IEJ0"/>
<organism evidence="2 3">
    <name type="scientific">Rhodnius prolixus</name>
    <name type="common">Triatomid bug</name>
    <dbReference type="NCBI Taxonomy" id="13249"/>
    <lineage>
        <taxon>Eukaryota</taxon>
        <taxon>Metazoa</taxon>
        <taxon>Ecdysozoa</taxon>
        <taxon>Arthropoda</taxon>
        <taxon>Hexapoda</taxon>
        <taxon>Insecta</taxon>
        <taxon>Pterygota</taxon>
        <taxon>Neoptera</taxon>
        <taxon>Paraneoptera</taxon>
        <taxon>Hemiptera</taxon>
        <taxon>Heteroptera</taxon>
        <taxon>Panheteroptera</taxon>
        <taxon>Cimicomorpha</taxon>
        <taxon>Reduviidae</taxon>
        <taxon>Triatominae</taxon>
        <taxon>Rhodnius</taxon>
    </lineage>
</organism>
<sequence length="532" mass="59560">MVLRFDKKQISGLPSVDTKSFSTSSAVFKDKKKKKKKEEKEKYVPICSGCPGVREALSNVKKKKEIIKCRKRASGKCPGPTRPHGPLDPPILSPYWKCKTAAVSKCNQPRPAVVKKEYYKMPCNQEKKFHTFAAQLTYCNDGCCPPPNKVKRLTPLEIPRESCFDKKYKKKKKKPQGILCKVASLFGIGCGKKKDCMKFDKKQISGLPSVDTKSFSTSSAVFKDKKKKKEEKEKYVPICSGCPGVREALSNVKKKKEIIKCRKRASGKCPGPTRPHGPLDPPILSPYWKCKTAALSKCNQPRPAVVKKERGYKIPCEQEKKFHTSASQLLAGLKDCSPISNTVKRMAPVESWKQMPRDHPFDKKAAKKGEGSILCFIARMFRIGCGLSSYMYFSLDLFTKIKNLNLYNRSLNRQSGAETTLKAFSTTSYNLTTNCKSHYKNQKLSLPSGCAIVNSNKQISRSIHSTNLTLKGNQSCNGNKFNDEPDKKFVRNECFPRVDTSKCNKGILCKIAAFFGIGCAKKKSDVGCKKCQ</sequence>
<feature type="region of interest" description="Disordered" evidence="1">
    <location>
        <begin position="13"/>
        <end position="41"/>
    </location>
</feature>
<evidence type="ECO:0000313" key="2">
    <source>
        <dbReference type="EnsemblMetazoa" id="RPRC014710-PA"/>
    </source>
</evidence>
<evidence type="ECO:0000313" key="3">
    <source>
        <dbReference type="Proteomes" id="UP000015103"/>
    </source>
</evidence>
<dbReference type="EMBL" id="ACPB03014079">
    <property type="status" value="NOT_ANNOTATED_CDS"/>
    <property type="molecule type" value="Genomic_DNA"/>
</dbReference>
<feature type="compositionally biased region" description="Polar residues" evidence="1">
    <location>
        <begin position="17"/>
        <end position="26"/>
    </location>
</feature>
<protein>
    <submittedName>
        <fullName evidence="2">Uncharacterized protein</fullName>
    </submittedName>
</protein>
<accession>T1IEJ0</accession>
<name>T1IEJ0_RHOPR</name>
<evidence type="ECO:0000256" key="1">
    <source>
        <dbReference type="SAM" id="MobiDB-lite"/>
    </source>
</evidence>
<proteinExistence type="predicted"/>
<dbReference type="VEuPathDB" id="VectorBase:RPRC014710"/>
<dbReference type="Proteomes" id="UP000015103">
    <property type="component" value="Unassembled WGS sequence"/>
</dbReference>
<dbReference type="HOGENOM" id="CLU_512254_0_0_1"/>
<dbReference type="EnsemblMetazoa" id="RPRC014710-RA">
    <property type="protein sequence ID" value="RPRC014710-PA"/>
    <property type="gene ID" value="RPRC014710"/>
</dbReference>